<evidence type="ECO:0000313" key="2">
    <source>
        <dbReference type="EMBL" id="NMH78506.1"/>
    </source>
</evidence>
<dbReference type="Proteomes" id="UP001296706">
    <property type="component" value="Unassembled WGS sequence"/>
</dbReference>
<evidence type="ECO:0000259" key="1">
    <source>
        <dbReference type="SMART" id="SM00530"/>
    </source>
</evidence>
<dbReference type="RefSeq" id="WP_169396579.1">
    <property type="nucleotide sequence ID" value="NZ_BAAAJH010000036.1"/>
</dbReference>
<organism evidence="2 3">
    <name type="scientific">Pseudonocardia xinjiangensis</name>
    <dbReference type="NCBI Taxonomy" id="75289"/>
    <lineage>
        <taxon>Bacteria</taxon>
        <taxon>Bacillati</taxon>
        <taxon>Actinomycetota</taxon>
        <taxon>Actinomycetes</taxon>
        <taxon>Pseudonocardiales</taxon>
        <taxon>Pseudonocardiaceae</taxon>
        <taxon>Pseudonocardia</taxon>
    </lineage>
</organism>
<dbReference type="InterPro" id="IPR010982">
    <property type="entry name" value="Lambda_DNA-bd_dom_sf"/>
</dbReference>
<sequence>MSAGGSVGAPSAAEEHVRGATARRIVLGAQLRRLREAAGISRADAGYAIRGSDSKVSRLELGRVAFKERDVADLLTLYGITDPGERESYLDMVKQANEPGWWRRYSDVMPGWFQDLVGLEESAARIQAYELQFVPGLLQTEAYARSIATRGRPGYASEEAERRIALRMQRQKILTGDRPTTLWVMLDESVLHRPIGGSAVLREQLERLLELSELPNITIQVMPYHLSGYAAEGSFTLLRFAEPELPDVVYVEHLSGALYLDRQDEIELYGRAIDRLTADASAPEQSRQVIAKVLAEI</sequence>
<feature type="domain" description="HTH cro/C1-type" evidence="1">
    <location>
        <begin position="30"/>
        <end position="85"/>
    </location>
</feature>
<comment type="caution">
    <text evidence="2">The sequence shown here is derived from an EMBL/GenBank/DDBJ whole genome shotgun (WGS) entry which is preliminary data.</text>
</comment>
<reference evidence="2 3" key="1">
    <citation type="submission" date="2020-04" db="EMBL/GenBank/DDBJ databases">
        <authorList>
            <person name="Klaysubun C."/>
            <person name="Duangmal K."/>
            <person name="Lipun K."/>
        </authorList>
    </citation>
    <scope>NUCLEOTIDE SEQUENCE [LARGE SCALE GENOMIC DNA]</scope>
    <source>
        <strain evidence="2 3">JCM 11839</strain>
    </source>
</reference>
<dbReference type="InterPro" id="IPR001387">
    <property type="entry name" value="Cro/C1-type_HTH"/>
</dbReference>
<dbReference type="Gene3D" id="1.10.260.40">
    <property type="entry name" value="lambda repressor-like DNA-binding domains"/>
    <property type="match status" value="1"/>
</dbReference>
<dbReference type="InterPro" id="IPR043917">
    <property type="entry name" value="DUF5753"/>
</dbReference>
<evidence type="ECO:0000313" key="3">
    <source>
        <dbReference type="Proteomes" id="UP001296706"/>
    </source>
</evidence>
<dbReference type="Pfam" id="PF13560">
    <property type="entry name" value="HTH_31"/>
    <property type="match status" value="1"/>
</dbReference>
<accession>A0ABX1RH60</accession>
<proteinExistence type="predicted"/>
<name>A0ABX1RH60_9PSEU</name>
<protein>
    <submittedName>
        <fullName evidence="2">Helix-turn-helix domain-containing protein</fullName>
    </submittedName>
</protein>
<keyword evidence="3" id="KW-1185">Reference proteome</keyword>
<dbReference type="SMART" id="SM00530">
    <property type="entry name" value="HTH_XRE"/>
    <property type="match status" value="1"/>
</dbReference>
<dbReference type="SUPFAM" id="SSF47413">
    <property type="entry name" value="lambda repressor-like DNA-binding domains"/>
    <property type="match status" value="1"/>
</dbReference>
<dbReference type="CDD" id="cd00093">
    <property type="entry name" value="HTH_XRE"/>
    <property type="match status" value="1"/>
</dbReference>
<dbReference type="Pfam" id="PF19054">
    <property type="entry name" value="DUF5753"/>
    <property type="match status" value="1"/>
</dbReference>
<dbReference type="EMBL" id="JAAXKY010000045">
    <property type="protein sequence ID" value="NMH78506.1"/>
    <property type="molecule type" value="Genomic_DNA"/>
</dbReference>
<gene>
    <name evidence="2" type="ORF">HF577_15600</name>
</gene>